<accession>A0ABU6AHU7</accession>
<keyword evidence="2" id="KW-1185">Reference proteome</keyword>
<organism evidence="1 2">
    <name type="scientific">Saccharopolyspora mangrovi</name>
    <dbReference type="NCBI Taxonomy" id="3082379"/>
    <lineage>
        <taxon>Bacteria</taxon>
        <taxon>Bacillati</taxon>
        <taxon>Actinomycetota</taxon>
        <taxon>Actinomycetes</taxon>
        <taxon>Pseudonocardiales</taxon>
        <taxon>Pseudonocardiaceae</taxon>
        <taxon>Saccharopolyspora</taxon>
    </lineage>
</organism>
<evidence type="ECO:0000313" key="1">
    <source>
        <dbReference type="EMBL" id="MEB3371110.1"/>
    </source>
</evidence>
<comment type="caution">
    <text evidence="1">The sequence shown here is derived from an EMBL/GenBank/DDBJ whole genome shotgun (WGS) entry which is preliminary data.</text>
</comment>
<gene>
    <name evidence="1" type="ORF">R4I43_27260</name>
</gene>
<proteinExistence type="predicted"/>
<reference evidence="1 2" key="1">
    <citation type="submission" date="2023-10" db="EMBL/GenBank/DDBJ databases">
        <title>Saccharopolyspora sp. nov., isolated from mangrove soil.</title>
        <authorList>
            <person name="Lu Y."/>
            <person name="Liu W."/>
        </authorList>
    </citation>
    <scope>NUCLEOTIDE SEQUENCE [LARGE SCALE GENOMIC DNA]</scope>
    <source>
        <strain evidence="1 2">S2-29</strain>
    </source>
</reference>
<dbReference type="EMBL" id="JAWLNX010000025">
    <property type="protein sequence ID" value="MEB3371110.1"/>
    <property type="molecule type" value="Genomic_DNA"/>
</dbReference>
<dbReference type="Proteomes" id="UP001327093">
    <property type="component" value="Unassembled WGS sequence"/>
</dbReference>
<name>A0ABU6AHU7_9PSEU</name>
<protein>
    <submittedName>
        <fullName evidence="1">Uncharacterized protein</fullName>
    </submittedName>
</protein>
<evidence type="ECO:0000313" key="2">
    <source>
        <dbReference type="Proteomes" id="UP001327093"/>
    </source>
</evidence>
<sequence>MAELRTTLTAPPGGVMTDEVGVITGDLELATDCEDGAVRVWIRYDGAEEWYRLSAADCRLHDARDHEPLHASLAAVLNRP</sequence>
<dbReference type="RefSeq" id="WP_324268552.1">
    <property type="nucleotide sequence ID" value="NZ_JAWLNX010000025.1"/>
</dbReference>